<dbReference type="InterPro" id="IPR013154">
    <property type="entry name" value="ADH-like_N"/>
</dbReference>
<dbReference type="EMBL" id="BAABHQ010000001">
    <property type="protein sequence ID" value="GAA4862457.1"/>
    <property type="molecule type" value="Genomic_DNA"/>
</dbReference>
<keyword evidence="3" id="KW-1185">Reference proteome</keyword>
<dbReference type="InterPro" id="IPR020843">
    <property type="entry name" value="ER"/>
</dbReference>
<feature type="domain" description="Enoyl reductase (ER)" evidence="1">
    <location>
        <begin position="11"/>
        <end position="319"/>
    </location>
</feature>
<dbReference type="SUPFAM" id="SSF50129">
    <property type="entry name" value="GroES-like"/>
    <property type="match status" value="1"/>
</dbReference>
<comment type="caution">
    <text evidence="2">The sequence shown here is derived from an EMBL/GenBank/DDBJ whole genome shotgun (WGS) entry which is preliminary data.</text>
</comment>
<evidence type="ECO:0000259" key="1">
    <source>
        <dbReference type="SMART" id="SM00829"/>
    </source>
</evidence>
<protein>
    <submittedName>
        <fullName evidence="2">NADPH:quinone oxidoreductase family protein</fullName>
    </submittedName>
</protein>
<dbReference type="Gene3D" id="3.40.50.720">
    <property type="entry name" value="NAD(P)-binding Rossmann-like Domain"/>
    <property type="match status" value="1"/>
</dbReference>
<dbReference type="CDD" id="cd08241">
    <property type="entry name" value="QOR1"/>
    <property type="match status" value="1"/>
</dbReference>
<dbReference type="InterPro" id="IPR002364">
    <property type="entry name" value="Quin_OxRdtase/zeta-crystal_CS"/>
</dbReference>
<dbReference type="SUPFAM" id="SSF51735">
    <property type="entry name" value="NAD(P)-binding Rossmann-fold domains"/>
    <property type="match status" value="1"/>
</dbReference>
<dbReference type="SMART" id="SM00829">
    <property type="entry name" value="PKS_ER"/>
    <property type="match status" value="1"/>
</dbReference>
<accession>A0ABP9E0Q7</accession>
<reference evidence="3" key="1">
    <citation type="journal article" date="2019" name="Int. J. Syst. Evol. Microbiol.">
        <title>The Global Catalogue of Microorganisms (GCM) 10K type strain sequencing project: providing services to taxonomists for standard genome sequencing and annotation.</title>
        <authorList>
            <consortium name="The Broad Institute Genomics Platform"/>
            <consortium name="The Broad Institute Genome Sequencing Center for Infectious Disease"/>
            <person name="Wu L."/>
            <person name="Ma J."/>
        </authorList>
    </citation>
    <scope>NUCLEOTIDE SEQUENCE [LARGE SCALE GENOMIC DNA]</scope>
    <source>
        <strain evidence="3">JCM 17983</strain>
    </source>
</reference>
<evidence type="ECO:0000313" key="3">
    <source>
        <dbReference type="Proteomes" id="UP001500457"/>
    </source>
</evidence>
<name>A0ABP9E0Q7_9PSEU</name>
<dbReference type="InterPro" id="IPR036291">
    <property type="entry name" value="NAD(P)-bd_dom_sf"/>
</dbReference>
<organism evidence="2 3">
    <name type="scientific">Actinomycetospora straminea</name>
    <dbReference type="NCBI Taxonomy" id="663607"/>
    <lineage>
        <taxon>Bacteria</taxon>
        <taxon>Bacillati</taxon>
        <taxon>Actinomycetota</taxon>
        <taxon>Actinomycetes</taxon>
        <taxon>Pseudonocardiales</taxon>
        <taxon>Pseudonocardiaceae</taxon>
        <taxon>Actinomycetospora</taxon>
    </lineage>
</organism>
<evidence type="ECO:0000313" key="2">
    <source>
        <dbReference type="EMBL" id="GAA4862457.1"/>
    </source>
</evidence>
<dbReference type="Pfam" id="PF00107">
    <property type="entry name" value="ADH_zinc_N"/>
    <property type="match status" value="1"/>
</dbReference>
<dbReference type="InterPro" id="IPR051397">
    <property type="entry name" value="Zn-ADH-like_protein"/>
</dbReference>
<proteinExistence type="predicted"/>
<gene>
    <name evidence="2" type="ORF">GCM10023203_07600</name>
</gene>
<dbReference type="InterPro" id="IPR013149">
    <property type="entry name" value="ADH-like_C"/>
</dbReference>
<dbReference type="InterPro" id="IPR011032">
    <property type="entry name" value="GroES-like_sf"/>
</dbReference>
<dbReference type="Gene3D" id="3.90.180.10">
    <property type="entry name" value="Medium-chain alcohol dehydrogenases, catalytic domain"/>
    <property type="match status" value="1"/>
</dbReference>
<dbReference type="PROSITE" id="PS01162">
    <property type="entry name" value="QOR_ZETA_CRYSTAL"/>
    <property type="match status" value="1"/>
</dbReference>
<sequence>MRAVQVVRLDGPEAVEVNEVEEPKAGGDQVLIDVEAAGVVFPDLLLTRGQYQMRPELPFLLGSEVAGTVREAPDGSGFAAGDRVAALPVLGGFATTVASSTETVFPLPDGVSFDVGAGLPMNYLTAHFVLDTRAHLQAGETVLVHGAAGGVGVACIQFAKARGATVIAVVSSAGKGEVATSAGADHWVPVEGFKDAARELTGGQGVDVVVDPVGGDRFTDSLRSLGDDGRLAVVGFTAGDIPTVKVNRLLLNNTSVVGAGWGAYASKRPGFMRRQWDAIRDDVASGRLAPPISATYPLAEAASAIGELAERRVTGKVVIHPREH</sequence>
<dbReference type="PANTHER" id="PTHR43677:SF4">
    <property type="entry name" value="QUINONE OXIDOREDUCTASE-LIKE PROTEIN 2"/>
    <property type="match status" value="1"/>
</dbReference>
<dbReference type="Pfam" id="PF08240">
    <property type="entry name" value="ADH_N"/>
    <property type="match status" value="1"/>
</dbReference>
<dbReference type="Proteomes" id="UP001500457">
    <property type="component" value="Unassembled WGS sequence"/>
</dbReference>
<dbReference type="PANTHER" id="PTHR43677">
    <property type="entry name" value="SHORT-CHAIN DEHYDROGENASE/REDUCTASE"/>
    <property type="match status" value="1"/>
</dbReference>
<dbReference type="RefSeq" id="WP_274232721.1">
    <property type="nucleotide sequence ID" value="NZ_BAABHQ010000001.1"/>
</dbReference>